<gene>
    <name evidence="1" type="ORF">CLUMA_CG012881</name>
</gene>
<dbReference type="EMBL" id="CVRI01000051">
    <property type="protein sequence ID" value="CRK99565.1"/>
    <property type="molecule type" value="Genomic_DNA"/>
</dbReference>
<accession>A0A1J1IH41</accession>
<organism evidence="1 2">
    <name type="scientific">Clunio marinus</name>
    <dbReference type="NCBI Taxonomy" id="568069"/>
    <lineage>
        <taxon>Eukaryota</taxon>
        <taxon>Metazoa</taxon>
        <taxon>Ecdysozoa</taxon>
        <taxon>Arthropoda</taxon>
        <taxon>Hexapoda</taxon>
        <taxon>Insecta</taxon>
        <taxon>Pterygota</taxon>
        <taxon>Neoptera</taxon>
        <taxon>Endopterygota</taxon>
        <taxon>Diptera</taxon>
        <taxon>Nematocera</taxon>
        <taxon>Chironomoidea</taxon>
        <taxon>Chironomidae</taxon>
        <taxon>Clunio</taxon>
    </lineage>
</organism>
<name>A0A1J1IH41_9DIPT</name>
<dbReference type="Proteomes" id="UP000183832">
    <property type="component" value="Unassembled WGS sequence"/>
</dbReference>
<dbReference type="AlphaFoldDB" id="A0A1J1IH41"/>
<evidence type="ECO:0000313" key="1">
    <source>
        <dbReference type="EMBL" id="CRK99565.1"/>
    </source>
</evidence>
<proteinExistence type="predicted"/>
<protein>
    <submittedName>
        <fullName evidence="1">CLUMA_CG012881, isoform A</fullName>
    </submittedName>
</protein>
<sequence length="70" mass="8185">MQVKLTFPSSWRHQQGVISVEKKIKTHHGQVGPTDLLVENNSFYPLLMMMMMMMRNFSISRTFQALNNVK</sequence>
<reference evidence="1 2" key="1">
    <citation type="submission" date="2015-04" db="EMBL/GenBank/DDBJ databases">
        <authorList>
            <person name="Syromyatnikov M.Y."/>
            <person name="Popov V.N."/>
        </authorList>
    </citation>
    <scope>NUCLEOTIDE SEQUENCE [LARGE SCALE GENOMIC DNA]</scope>
</reference>
<keyword evidence="2" id="KW-1185">Reference proteome</keyword>
<evidence type="ECO:0000313" key="2">
    <source>
        <dbReference type="Proteomes" id="UP000183832"/>
    </source>
</evidence>
<dbReference type="OrthoDB" id="6106100at2759"/>